<proteinExistence type="predicted"/>
<dbReference type="Proteomes" id="UP000887569">
    <property type="component" value="Unplaced"/>
</dbReference>
<evidence type="ECO:0000313" key="2">
    <source>
        <dbReference type="Proteomes" id="UP000887569"/>
    </source>
</evidence>
<dbReference type="WBParaSite" id="PgR047_g043_t01">
    <property type="protein sequence ID" value="PgR047_g043_t01"/>
    <property type="gene ID" value="PgR047_g043"/>
</dbReference>
<organism evidence="2 3">
    <name type="scientific">Parascaris univalens</name>
    <name type="common">Nematode worm</name>
    <dbReference type="NCBI Taxonomy" id="6257"/>
    <lineage>
        <taxon>Eukaryota</taxon>
        <taxon>Metazoa</taxon>
        <taxon>Ecdysozoa</taxon>
        <taxon>Nematoda</taxon>
        <taxon>Chromadorea</taxon>
        <taxon>Rhabditida</taxon>
        <taxon>Spirurina</taxon>
        <taxon>Ascaridomorpha</taxon>
        <taxon>Ascaridoidea</taxon>
        <taxon>Ascarididae</taxon>
        <taxon>Parascaris</taxon>
    </lineage>
</organism>
<name>A0A915BMP2_PARUN</name>
<accession>A0A915BMP2</accession>
<evidence type="ECO:0000313" key="3">
    <source>
        <dbReference type="WBParaSite" id="PgR047_g043_t01"/>
    </source>
</evidence>
<reference evidence="3" key="1">
    <citation type="submission" date="2022-11" db="UniProtKB">
        <authorList>
            <consortium name="WormBaseParasite"/>
        </authorList>
    </citation>
    <scope>IDENTIFICATION</scope>
</reference>
<sequence length="183" mass="21534">MFQFTFATEKDFVFRRFTLLKVQVGILAVFCIFLQTLIFLSQLHYFLSSINSSNSQKGLLIVPFIFTLLFIIVSPFASYGILTLRYQFVALFLLYSLLLSLTAVVLFIVAFISQTERLRRMGIEWLTVAPVYIFSSVVAVFTLQLAKAWREYSRFSRREKQIEENYLQIWNQQGQMIYIRSLR</sequence>
<keyword evidence="1" id="KW-0472">Membrane</keyword>
<protein>
    <submittedName>
        <fullName evidence="3">Uncharacterized protein</fullName>
    </submittedName>
</protein>
<feature type="transmembrane region" description="Helical" evidence="1">
    <location>
        <begin position="59"/>
        <end position="82"/>
    </location>
</feature>
<feature type="transmembrane region" description="Helical" evidence="1">
    <location>
        <begin position="24"/>
        <end position="47"/>
    </location>
</feature>
<feature type="transmembrane region" description="Helical" evidence="1">
    <location>
        <begin position="125"/>
        <end position="146"/>
    </location>
</feature>
<keyword evidence="1" id="KW-0812">Transmembrane</keyword>
<keyword evidence="2" id="KW-1185">Reference proteome</keyword>
<keyword evidence="1" id="KW-1133">Transmembrane helix</keyword>
<evidence type="ECO:0000256" key="1">
    <source>
        <dbReference type="SAM" id="Phobius"/>
    </source>
</evidence>
<feature type="transmembrane region" description="Helical" evidence="1">
    <location>
        <begin position="88"/>
        <end position="113"/>
    </location>
</feature>
<dbReference type="AlphaFoldDB" id="A0A915BMP2"/>